<dbReference type="Pfam" id="PF00787">
    <property type="entry name" value="PX"/>
    <property type="match status" value="1"/>
</dbReference>
<accession>A0AAD5JZF2</accession>
<evidence type="ECO:0000259" key="9">
    <source>
        <dbReference type="PROSITE" id="PS50035"/>
    </source>
</evidence>
<dbReference type="SMART" id="SM00155">
    <property type="entry name" value="PLDc"/>
    <property type="match status" value="2"/>
</dbReference>
<dbReference type="GO" id="GO:0035091">
    <property type="term" value="F:phosphatidylinositol binding"/>
    <property type="evidence" value="ECO:0007669"/>
    <property type="project" value="InterPro"/>
</dbReference>
<keyword evidence="6" id="KW-0443">Lipid metabolism</keyword>
<dbReference type="InterPro" id="IPR015679">
    <property type="entry name" value="PLipase_D_fam"/>
</dbReference>
<dbReference type="Gene3D" id="3.30.1520.10">
    <property type="entry name" value="Phox-like domain"/>
    <property type="match status" value="1"/>
</dbReference>
<comment type="caution">
    <text evidence="11">The sequence shown here is derived from an EMBL/GenBank/DDBJ whole genome shotgun (WGS) entry which is preliminary data.</text>
</comment>
<name>A0AAD5JZF2_9FUNG</name>
<dbReference type="SUPFAM" id="SSF56024">
    <property type="entry name" value="Phospholipase D/nuclease"/>
    <property type="match status" value="2"/>
</dbReference>
<organism evidence="11 12">
    <name type="scientific">Phascolomyces articulosus</name>
    <dbReference type="NCBI Taxonomy" id="60185"/>
    <lineage>
        <taxon>Eukaryota</taxon>
        <taxon>Fungi</taxon>
        <taxon>Fungi incertae sedis</taxon>
        <taxon>Mucoromycota</taxon>
        <taxon>Mucoromycotina</taxon>
        <taxon>Mucoromycetes</taxon>
        <taxon>Mucorales</taxon>
        <taxon>Lichtheimiaceae</taxon>
        <taxon>Phascolomyces</taxon>
    </lineage>
</organism>
<proteinExistence type="inferred from homology"/>
<comment type="catalytic activity">
    <reaction evidence="1 7">
        <text>a 1,2-diacyl-sn-glycero-3-phosphocholine + H2O = a 1,2-diacyl-sn-glycero-3-phosphate + choline + H(+)</text>
        <dbReference type="Rhea" id="RHEA:14445"/>
        <dbReference type="ChEBI" id="CHEBI:15354"/>
        <dbReference type="ChEBI" id="CHEBI:15377"/>
        <dbReference type="ChEBI" id="CHEBI:15378"/>
        <dbReference type="ChEBI" id="CHEBI:57643"/>
        <dbReference type="ChEBI" id="CHEBI:58608"/>
        <dbReference type="EC" id="3.1.4.4"/>
    </reaction>
</comment>
<comment type="similarity">
    <text evidence="2 7">Belongs to the phospholipase D family.</text>
</comment>
<dbReference type="EMBL" id="JAIXMP010000062">
    <property type="protein sequence ID" value="KAI9244178.1"/>
    <property type="molecule type" value="Genomic_DNA"/>
</dbReference>
<evidence type="ECO:0000256" key="4">
    <source>
        <dbReference type="ARBA" id="ARBA00022801"/>
    </source>
</evidence>
<evidence type="ECO:0000256" key="8">
    <source>
        <dbReference type="SAM" id="MobiDB-lite"/>
    </source>
</evidence>
<dbReference type="GO" id="GO:0006654">
    <property type="term" value="P:phosphatidic acid biosynthetic process"/>
    <property type="evidence" value="ECO:0007669"/>
    <property type="project" value="InterPro"/>
</dbReference>
<reference evidence="11" key="1">
    <citation type="journal article" date="2022" name="IScience">
        <title>Evolution of zygomycete secretomes and the origins of terrestrial fungal ecologies.</title>
        <authorList>
            <person name="Chang Y."/>
            <person name="Wang Y."/>
            <person name="Mondo S."/>
            <person name="Ahrendt S."/>
            <person name="Andreopoulos W."/>
            <person name="Barry K."/>
            <person name="Beard J."/>
            <person name="Benny G.L."/>
            <person name="Blankenship S."/>
            <person name="Bonito G."/>
            <person name="Cuomo C."/>
            <person name="Desiro A."/>
            <person name="Gervers K.A."/>
            <person name="Hundley H."/>
            <person name="Kuo A."/>
            <person name="LaButti K."/>
            <person name="Lang B.F."/>
            <person name="Lipzen A."/>
            <person name="O'Donnell K."/>
            <person name="Pangilinan J."/>
            <person name="Reynolds N."/>
            <person name="Sandor L."/>
            <person name="Smith M.E."/>
            <person name="Tsang A."/>
            <person name="Grigoriev I.V."/>
            <person name="Stajich J.E."/>
            <person name="Spatafora J.W."/>
        </authorList>
    </citation>
    <scope>NUCLEOTIDE SEQUENCE</scope>
    <source>
        <strain evidence="11">RSA 2281</strain>
    </source>
</reference>
<dbReference type="GO" id="GO:0035556">
    <property type="term" value="P:intracellular signal transduction"/>
    <property type="evidence" value="ECO:0007669"/>
    <property type="project" value="InterPro"/>
</dbReference>
<reference evidence="11" key="2">
    <citation type="submission" date="2023-02" db="EMBL/GenBank/DDBJ databases">
        <authorList>
            <consortium name="DOE Joint Genome Institute"/>
            <person name="Mondo S.J."/>
            <person name="Chang Y."/>
            <person name="Wang Y."/>
            <person name="Ahrendt S."/>
            <person name="Andreopoulos W."/>
            <person name="Barry K."/>
            <person name="Beard J."/>
            <person name="Benny G.L."/>
            <person name="Blankenship S."/>
            <person name="Bonito G."/>
            <person name="Cuomo C."/>
            <person name="Desiro A."/>
            <person name="Gervers K.A."/>
            <person name="Hundley H."/>
            <person name="Kuo A."/>
            <person name="LaButti K."/>
            <person name="Lang B.F."/>
            <person name="Lipzen A."/>
            <person name="O'Donnell K."/>
            <person name="Pangilinan J."/>
            <person name="Reynolds N."/>
            <person name="Sandor L."/>
            <person name="Smith M.W."/>
            <person name="Tsang A."/>
            <person name="Grigoriev I.V."/>
            <person name="Stajich J.E."/>
            <person name="Spatafora J.W."/>
        </authorList>
    </citation>
    <scope>NUCLEOTIDE SEQUENCE</scope>
    <source>
        <strain evidence="11">RSA 2281</strain>
    </source>
</reference>
<feature type="compositionally biased region" description="Low complexity" evidence="8">
    <location>
        <begin position="744"/>
        <end position="777"/>
    </location>
</feature>
<dbReference type="InterPro" id="IPR001683">
    <property type="entry name" value="PX_dom"/>
</dbReference>
<keyword evidence="3" id="KW-0677">Repeat</keyword>
<dbReference type="GO" id="GO:0004630">
    <property type="term" value="F:phospholipase D activity"/>
    <property type="evidence" value="ECO:0007669"/>
    <property type="project" value="UniProtKB-UniRule"/>
</dbReference>
<dbReference type="Pfam" id="PF13091">
    <property type="entry name" value="PLDc_2"/>
    <property type="match status" value="1"/>
</dbReference>
<evidence type="ECO:0000313" key="11">
    <source>
        <dbReference type="EMBL" id="KAI9244178.1"/>
    </source>
</evidence>
<dbReference type="SUPFAM" id="SSF50729">
    <property type="entry name" value="PH domain-like"/>
    <property type="match status" value="1"/>
</dbReference>
<dbReference type="SUPFAM" id="SSF64268">
    <property type="entry name" value="PX domain"/>
    <property type="match status" value="1"/>
</dbReference>
<sequence length="1074" mass="124043">MITNMQTLPEQSGRDVYMTPNVKTSLAPFYPPIFEASFIALSRDEYGRKLPPILLSMISVAVTDSEYMNKGNQWVFRTELQYGDVKWVIRRTIADFVTLHYTLKLKSSLSDYVPAPPQFPDQLRSLISSARTTIGMDREDDENPDFIEGNESEGEKKEIALARRTALTCYLRALLAKSHMMVSYDICEFFEVSAVSIFQDMGWKGKEGFLENRIRNSNPNLCHLWRTHRWTKEWILLRDSYIAFCDDIAAPGPSDVLLLDNTFQVHVTEPNYIGSYHMTLSTLYREVEIKGSRREVDEWMESIERVKRDSPWVKNHRFSSFAPVRKNGKVKWFVDGENHMNAVAEAILSAKSEIYIADWWLTPELYLRRPPEKNQEFRLDRLLERKAKEGVMVYIVVYKEMSLALTIDSAHTKKWLQGLHPNIIVQRHPDRRAFDNNSSIFFWSHHEKLVVVDNRLAFIGGIDLCFGRFDTHAHRNADYPAKGHQYKMFPGQDYSSPRVKDFADVANHDTTMVDREETPRMPWHDLSCAVVGPIARDAARLFIQRWNYLKASKSGHRDIVPFLMPKGEYVAQRDESNFEGTCRVQLLRSCSSWSSGIGREHSIYNAYLESIIQAKHFIYIENQFFISATGEDKVVRNKLGQAIVDRIKRAHYNHEKFKVYILIPLIPAFEGDLTSGDSVAARGVMHYQYVSMNRGGASICEKLREEGIDPSQYIGWYSLRNWDKIEPRIPRMRRKSKKRPQKGNAEGNNSEENNDNLKVNGGNEDLASLSSKSSGGESEYEEQEQDGRDHYVSELVYIHDKLLIVDDRIVLIGSANINDRSLLGNRDSEMAIYIEDTEMIPSYMDGKEYKAAKFAHSLRMQLWKEHLGLLDFHDWDILMDQDDDDVLQTRATEGIGYNTTAAGTGQGCQNQVPGEDSDITLVNNNESDVIRDCERHEVARIIDRVSRTRSIFDKFRHHQNHEHLKEAQALDPLADRCYYNIWRKTANTNTLIYRELFRCVPDDTVRTFDEHRKFVPDANKVPYGHIADPERPAEDIQQKLDGVRGHLVEFPVDYLKDETLLNTIESMAPMVIFT</sequence>
<dbReference type="Gene3D" id="3.30.870.10">
    <property type="entry name" value="Endonuclease Chain A"/>
    <property type="match status" value="2"/>
</dbReference>
<evidence type="ECO:0000259" key="10">
    <source>
        <dbReference type="PROSITE" id="PS50195"/>
    </source>
</evidence>
<gene>
    <name evidence="11" type="ORF">BDA99DRAFT_529337</name>
</gene>
<dbReference type="PANTHER" id="PTHR18896:SF76">
    <property type="entry name" value="PHOSPHOLIPASE"/>
    <property type="match status" value="1"/>
</dbReference>
<keyword evidence="12" id="KW-1185">Reference proteome</keyword>
<keyword evidence="5 7" id="KW-0442">Lipid degradation</keyword>
<dbReference type="AlphaFoldDB" id="A0AAD5JZF2"/>
<evidence type="ECO:0000256" key="3">
    <source>
        <dbReference type="ARBA" id="ARBA00022737"/>
    </source>
</evidence>
<dbReference type="InterPro" id="IPR025202">
    <property type="entry name" value="PLD-like_dom"/>
</dbReference>
<dbReference type="CDD" id="cd09141">
    <property type="entry name" value="PLDc_vPLD1_2_yPLD_like_2"/>
    <property type="match status" value="1"/>
</dbReference>
<dbReference type="EC" id="3.1.4.4" evidence="7"/>
<evidence type="ECO:0000256" key="7">
    <source>
        <dbReference type="PIRNR" id="PIRNR009376"/>
    </source>
</evidence>
<dbReference type="PIRSF" id="PIRSF009376">
    <property type="entry name" value="Phospholipase_D_euk"/>
    <property type="match status" value="1"/>
</dbReference>
<feature type="domain" description="PLD phosphodiesterase" evidence="9">
    <location>
        <begin position="794"/>
        <end position="821"/>
    </location>
</feature>
<evidence type="ECO:0000313" key="12">
    <source>
        <dbReference type="Proteomes" id="UP001209540"/>
    </source>
</evidence>
<evidence type="ECO:0000256" key="6">
    <source>
        <dbReference type="ARBA" id="ARBA00023098"/>
    </source>
</evidence>
<dbReference type="Proteomes" id="UP001209540">
    <property type="component" value="Unassembled WGS sequence"/>
</dbReference>
<dbReference type="CDD" id="cd01254">
    <property type="entry name" value="PH_PLD"/>
    <property type="match status" value="1"/>
</dbReference>
<dbReference type="InterPro" id="IPR016555">
    <property type="entry name" value="PLipase_D_euk"/>
</dbReference>
<evidence type="ECO:0000256" key="5">
    <source>
        <dbReference type="ARBA" id="ARBA00022963"/>
    </source>
</evidence>
<dbReference type="PROSITE" id="PS50035">
    <property type="entry name" value="PLD"/>
    <property type="match status" value="2"/>
</dbReference>
<dbReference type="CDD" id="cd09138">
    <property type="entry name" value="PLDc_vPLD1_2_yPLD_like_1"/>
    <property type="match status" value="1"/>
</dbReference>
<feature type="domain" description="PX" evidence="10">
    <location>
        <begin position="54"/>
        <end position="197"/>
    </location>
</feature>
<keyword evidence="4 7" id="KW-0378">Hydrolase</keyword>
<dbReference type="GO" id="GO:0009395">
    <property type="term" value="P:phospholipid catabolic process"/>
    <property type="evidence" value="ECO:0007669"/>
    <property type="project" value="TreeGrafter"/>
</dbReference>
<dbReference type="InterPro" id="IPR001736">
    <property type="entry name" value="PLipase_D/transphosphatidylase"/>
</dbReference>
<feature type="domain" description="PLD phosphodiesterase" evidence="9">
    <location>
        <begin position="441"/>
        <end position="468"/>
    </location>
</feature>
<dbReference type="InterPro" id="IPR036871">
    <property type="entry name" value="PX_dom_sf"/>
</dbReference>
<dbReference type="PROSITE" id="PS50195">
    <property type="entry name" value="PX"/>
    <property type="match status" value="1"/>
</dbReference>
<evidence type="ECO:0000256" key="2">
    <source>
        <dbReference type="ARBA" id="ARBA00008664"/>
    </source>
</evidence>
<dbReference type="PANTHER" id="PTHR18896">
    <property type="entry name" value="PHOSPHOLIPASE D"/>
    <property type="match status" value="1"/>
</dbReference>
<feature type="region of interest" description="Disordered" evidence="8">
    <location>
        <begin position="730"/>
        <end position="786"/>
    </location>
</feature>
<protein>
    <recommendedName>
        <fullName evidence="7">Phospholipase</fullName>
        <ecNumber evidence="7">3.1.4.4</ecNumber>
    </recommendedName>
</protein>
<feature type="compositionally biased region" description="Basic residues" evidence="8">
    <location>
        <begin position="730"/>
        <end position="741"/>
    </location>
</feature>
<evidence type="ECO:0000256" key="1">
    <source>
        <dbReference type="ARBA" id="ARBA00000798"/>
    </source>
</evidence>
<dbReference type="Pfam" id="PF00614">
    <property type="entry name" value="PLDc"/>
    <property type="match status" value="1"/>
</dbReference>